<keyword evidence="3" id="KW-1185">Reference proteome</keyword>
<dbReference type="Proteomes" id="UP000243250">
    <property type="component" value="Unassembled WGS sequence"/>
</dbReference>
<gene>
    <name evidence="2" type="ORF">SAMN04488124_1689</name>
</gene>
<accession>A0A1I6GYA9</accession>
<feature type="domain" description="DUF7344" evidence="1">
    <location>
        <begin position="14"/>
        <end position="93"/>
    </location>
</feature>
<proteinExistence type="predicted"/>
<dbReference type="Pfam" id="PF24035">
    <property type="entry name" value="DUF7344"/>
    <property type="match status" value="1"/>
</dbReference>
<dbReference type="AlphaFoldDB" id="A0A1I6GYA9"/>
<organism evidence="2 3">
    <name type="scientific">Halogeometricum limi</name>
    <dbReference type="NCBI Taxonomy" id="555875"/>
    <lineage>
        <taxon>Archaea</taxon>
        <taxon>Methanobacteriati</taxon>
        <taxon>Methanobacteriota</taxon>
        <taxon>Stenosarchaea group</taxon>
        <taxon>Halobacteria</taxon>
        <taxon>Halobacteriales</taxon>
        <taxon>Haloferacaceae</taxon>
        <taxon>Halogeometricum</taxon>
    </lineage>
</organism>
<sequence length="121" mass="13014">MTSPSLQRDAVYGLLGHRIRRAIVVTARAQDVPTPLSEMTSAVANAIAEQTQTATPDGPMRLSRLEVQLHHTHLPKLEMAGVLTYDADAQLVTEFDADELELLSQASDTLEAEFGGATAAE</sequence>
<name>A0A1I6GYA9_9EURY</name>
<dbReference type="InterPro" id="IPR055768">
    <property type="entry name" value="DUF7344"/>
</dbReference>
<reference evidence="3" key="1">
    <citation type="submission" date="2016-10" db="EMBL/GenBank/DDBJ databases">
        <authorList>
            <person name="Varghese N."/>
            <person name="Submissions S."/>
        </authorList>
    </citation>
    <scope>NUCLEOTIDE SEQUENCE [LARGE SCALE GENOMIC DNA]</scope>
    <source>
        <strain evidence="3">CGMCC 1.8711</strain>
    </source>
</reference>
<evidence type="ECO:0000313" key="3">
    <source>
        <dbReference type="Proteomes" id="UP000243250"/>
    </source>
</evidence>
<evidence type="ECO:0000313" key="2">
    <source>
        <dbReference type="EMBL" id="SFR47099.1"/>
    </source>
</evidence>
<protein>
    <recommendedName>
        <fullName evidence="1">DUF7344 domain-containing protein</fullName>
    </recommendedName>
</protein>
<dbReference type="EMBL" id="FOYS01000002">
    <property type="protein sequence ID" value="SFR47099.1"/>
    <property type="molecule type" value="Genomic_DNA"/>
</dbReference>
<evidence type="ECO:0000259" key="1">
    <source>
        <dbReference type="Pfam" id="PF24035"/>
    </source>
</evidence>